<dbReference type="OrthoDB" id="2319438at2759"/>
<reference evidence="2" key="1">
    <citation type="submission" date="2021-06" db="EMBL/GenBank/DDBJ databases">
        <authorList>
            <person name="Kallberg Y."/>
            <person name="Tangrot J."/>
            <person name="Rosling A."/>
        </authorList>
    </citation>
    <scope>NUCLEOTIDE SEQUENCE</scope>
    <source>
        <strain evidence="2">BR232B</strain>
    </source>
</reference>
<dbReference type="AlphaFoldDB" id="A0A9N8ZUK1"/>
<feature type="compositionally biased region" description="Basic residues" evidence="1">
    <location>
        <begin position="1"/>
        <end position="10"/>
    </location>
</feature>
<dbReference type="EMBL" id="CAJVPI010000243">
    <property type="protein sequence ID" value="CAG8507090.1"/>
    <property type="molecule type" value="Genomic_DNA"/>
</dbReference>
<proteinExistence type="predicted"/>
<evidence type="ECO:0000313" key="3">
    <source>
        <dbReference type="Proteomes" id="UP000789739"/>
    </source>
</evidence>
<evidence type="ECO:0000256" key="1">
    <source>
        <dbReference type="SAM" id="MobiDB-lite"/>
    </source>
</evidence>
<keyword evidence="3" id="KW-1185">Reference proteome</keyword>
<comment type="caution">
    <text evidence="2">The sequence shown here is derived from an EMBL/GenBank/DDBJ whole genome shotgun (WGS) entry which is preliminary data.</text>
</comment>
<feature type="region of interest" description="Disordered" evidence="1">
    <location>
        <begin position="1"/>
        <end position="20"/>
    </location>
</feature>
<gene>
    <name evidence="2" type="ORF">PBRASI_LOCUS2914</name>
</gene>
<protein>
    <submittedName>
        <fullName evidence="2">7418_t:CDS:1</fullName>
    </submittedName>
</protein>
<organism evidence="2 3">
    <name type="scientific">Paraglomus brasilianum</name>
    <dbReference type="NCBI Taxonomy" id="144538"/>
    <lineage>
        <taxon>Eukaryota</taxon>
        <taxon>Fungi</taxon>
        <taxon>Fungi incertae sedis</taxon>
        <taxon>Mucoromycota</taxon>
        <taxon>Glomeromycotina</taxon>
        <taxon>Glomeromycetes</taxon>
        <taxon>Paraglomerales</taxon>
        <taxon>Paraglomeraceae</taxon>
        <taxon>Paraglomus</taxon>
    </lineage>
</organism>
<name>A0A9N8ZUK1_9GLOM</name>
<dbReference type="Proteomes" id="UP000789739">
    <property type="component" value="Unassembled WGS sequence"/>
</dbReference>
<sequence>MTKRNYRRNKPVASSSRQTPTTELVSLFCLVDGESTENAFAQNSFSGPSPYHNGKWLTTTEFNSGDKKKLLPGEEMQEAFPEPLPKKYVHVIVKPPTIITPFEDLSRFF</sequence>
<accession>A0A9N8ZUK1</accession>
<evidence type="ECO:0000313" key="2">
    <source>
        <dbReference type="EMBL" id="CAG8507090.1"/>
    </source>
</evidence>